<feature type="compositionally biased region" description="Low complexity" evidence="1">
    <location>
        <begin position="185"/>
        <end position="198"/>
    </location>
</feature>
<organism evidence="2 3">
    <name type="scientific">Labeo rohita</name>
    <name type="common">Indian major carp</name>
    <name type="synonym">Cyprinus rohita</name>
    <dbReference type="NCBI Taxonomy" id="84645"/>
    <lineage>
        <taxon>Eukaryota</taxon>
        <taxon>Metazoa</taxon>
        <taxon>Chordata</taxon>
        <taxon>Craniata</taxon>
        <taxon>Vertebrata</taxon>
        <taxon>Euteleostomi</taxon>
        <taxon>Actinopterygii</taxon>
        <taxon>Neopterygii</taxon>
        <taxon>Teleostei</taxon>
        <taxon>Ostariophysi</taxon>
        <taxon>Cypriniformes</taxon>
        <taxon>Cyprinidae</taxon>
        <taxon>Labeoninae</taxon>
        <taxon>Labeonini</taxon>
        <taxon>Labeo</taxon>
    </lineage>
</organism>
<keyword evidence="3" id="KW-1185">Reference proteome</keyword>
<reference evidence="2 3" key="1">
    <citation type="submission" date="2018-03" db="EMBL/GenBank/DDBJ databases">
        <title>Draft genome sequence of Rohu Carp (Labeo rohita).</title>
        <authorList>
            <person name="Das P."/>
            <person name="Kushwaha B."/>
            <person name="Joshi C.G."/>
            <person name="Kumar D."/>
            <person name="Nagpure N.S."/>
            <person name="Sahoo L."/>
            <person name="Das S.P."/>
            <person name="Bit A."/>
            <person name="Patnaik S."/>
            <person name="Meher P.K."/>
            <person name="Jayasankar P."/>
            <person name="Koringa P.G."/>
            <person name="Patel N.V."/>
            <person name="Hinsu A.T."/>
            <person name="Kumar R."/>
            <person name="Pandey M."/>
            <person name="Agarwal S."/>
            <person name="Srivastava S."/>
            <person name="Singh M."/>
            <person name="Iquebal M.A."/>
            <person name="Jaiswal S."/>
            <person name="Angadi U.B."/>
            <person name="Kumar N."/>
            <person name="Raza M."/>
            <person name="Shah T.M."/>
            <person name="Rai A."/>
            <person name="Jena J.K."/>
        </authorList>
    </citation>
    <scope>NUCLEOTIDE SEQUENCE [LARGE SCALE GENOMIC DNA]</scope>
    <source>
        <strain evidence="2">DASCIFA01</strain>
        <tissue evidence="2">Testis</tissue>
    </source>
</reference>
<evidence type="ECO:0000256" key="1">
    <source>
        <dbReference type="SAM" id="MobiDB-lite"/>
    </source>
</evidence>
<feature type="region of interest" description="Disordered" evidence="1">
    <location>
        <begin position="1"/>
        <end position="236"/>
    </location>
</feature>
<dbReference type="Proteomes" id="UP000290572">
    <property type="component" value="Unassembled WGS sequence"/>
</dbReference>
<dbReference type="AlphaFoldDB" id="A0A498NMI6"/>
<evidence type="ECO:0000313" key="3">
    <source>
        <dbReference type="Proteomes" id="UP000290572"/>
    </source>
</evidence>
<protein>
    <submittedName>
        <fullName evidence="2">Uncharacterized protein</fullName>
    </submittedName>
</protein>
<evidence type="ECO:0000313" key="2">
    <source>
        <dbReference type="EMBL" id="RXN32968.1"/>
    </source>
</evidence>
<gene>
    <name evidence="2" type="ORF">ROHU_036076</name>
</gene>
<proteinExistence type="predicted"/>
<comment type="caution">
    <text evidence="2">The sequence shown here is derived from an EMBL/GenBank/DDBJ whole genome shotgun (WGS) entry which is preliminary data.</text>
</comment>
<sequence length="469" mass="51532">MSRAESLVPWSGAAESPGQPGSLRRGGQNLSRYGATSGRSGKEKKKKKTAESIRGDQWGRFGKEKNGQVATGLPVVGPGRKKRPSRSGATSGIYEKNKVRKAQPGSNGHPRWAEGVLAPTRPPPLTLLGQAQQGRDPGGTQTSTATRLFGIDAPASPQPSGAGSAGQRPWRNTDFHSKEAFGVDSPASPRPSGAGSAGQTPWRCPAPKKNDKVLTSGKLNGCPWTVSGEADPLEGRGLEKTTKCCRGDQRDLRKQSVKSAAWVGRPPPLWRRLARLPSPFWGRLSRADTLEERGLEKTTKCCRGDQRDLRKQSVKSAAWVGRPPPLWRRLARLPSPVWGRLSRADTLEERGLEKTTKCCRGDQRDLRKQSVKSAAWVGRPPPLWRRLARLPSPFWGRLSRAETLEERGLEKTTKCCRGDQRDLRKQSVKSAAWVGRPPSLWRRLARLPSPFWGRLSRAETLEGHGLPQQ</sequence>
<dbReference type="EMBL" id="QBIY01011307">
    <property type="protein sequence ID" value="RXN32968.1"/>
    <property type="molecule type" value="Genomic_DNA"/>
</dbReference>
<feature type="compositionally biased region" description="Polar residues" evidence="1">
    <location>
        <begin position="129"/>
        <end position="146"/>
    </location>
</feature>
<accession>A0A498NMI6</accession>
<name>A0A498NMI6_LABRO</name>
<feature type="compositionally biased region" description="Basic and acidic residues" evidence="1">
    <location>
        <begin position="171"/>
        <end position="181"/>
    </location>
</feature>